<dbReference type="PANTHER" id="PTHR43201:SF5">
    <property type="entry name" value="MEDIUM-CHAIN ACYL-COA LIGASE ACSF2, MITOCHONDRIAL"/>
    <property type="match status" value="1"/>
</dbReference>
<sequence length="530" mass="57447">MTAPFLRTPAVHPFSGFDVPHLLALHAAARPSHPFLIWEPFEGPSKTWTYAEFAAETKAVAAGLKARGVGLGDRVLVHLDNCPETIIAWYACAHLGAVAVTTNARSVADELTYFSEHAGVVGAITQPKFATLVAESCHAIKWLAITETDNGAPAAPGNRPQKSESFAALYGNPADVPLRPADPTANVGIQYTSGTTSRPKGVVWTHANALWGAKLCAMHETLTPDDVHLVYLPLFHTNAQSYSVLATLWVGGTVVVQPRFSASRFWDVSLKHRCTWTSMVPFCLRALATHDVPAAHHYRLWGNGVASLPTDAHFRVKTIGWWGMTETITHGIVSDPFVPAPAMSIGKPSPAYEIAITREDGSPAEAGETGTLLIRGIPGLSLFKEYLNNPKATAESFDEQGFFITGDRVTLMQDGFIRFADRDKDMLKVGGENVAASEIETVIMAAGGVHECAVVGRKDPMLDEVPVAFLLVPGGEAEAPKDLKEKVMAHCRKLLADFKVPREIRIVDALPRSTLEKIAKAELRRQLEDD</sequence>
<evidence type="ECO:0000256" key="2">
    <source>
        <dbReference type="ARBA" id="ARBA00022598"/>
    </source>
</evidence>
<protein>
    <submittedName>
        <fullName evidence="5">AMP-binding protein</fullName>
    </submittedName>
</protein>
<evidence type="ECO:0000313" key="6">
    <source>
        <dbReference type="Proteomes" id="UP000468901"/>
    </source>
</evidence>
<dbReference type="GO" id="GO:0031956">
    <property type="term" value="F:medium-chain fatty acid-CoA ligase activity"/>
    <property type="evidence" value="ECO:0007669"/>
    <property type="project" value="TreeGrafter"/>
</dbReference>
<dbReference type="PROSITE" id="PS00455">
    <property type="entry name" value="AMP_BINDING"/>
    <property type="match status" value="1"/>
</dbReference>
<feature type="domain" description="AMP-binding enzyme C-terminal" evidence="4">
    <location>
        <begin position="438"/>
        <end position="514"/>
    </location>
</feature>
<reference evidence="5 6" key="1">
    <citation type="submission" date="2019-09" db="EMBL/GenBank/DDBJ databases">
        <title>Parvibaculum sedimenti sp. nov., isolated from sediment.</title>
        <authorList>
            <person name="Wang Y."/>
        </authorList>
    </citation>
    <scope>NUCLEOTIDE SEQUENCE [LARGE SCALE GENOMIC DNA]</scope>
    <source>
        <strain evidence="5 6">HXT-9</strain>
    </source>
</reference>
<dbReference type="InterPro" id="IPR042099">
    <property type="entry name" value="ANL_N_sf"/>
</dbReference>
<feature type="domain" description="AMP-dependent synthetase/ligase" evidence="3">
    <location>
        <begin position="26"/>
        <end position="387"/>
    </location>
</feature>
<dbReference type="InterPro" id="IPR020845">
    <property type="entry name" value="AMP-binding_CS"/>
</dbReference>
<dbReference type="Gene3D" id="3.40.50.12780">
    <property type="entry name" value="N-terminal domain of ligase-like"/>
    <property type="match status" value="1"/>
</dbReference>
<gene>
    <name evidence="5" type="ORF">F2P47_15480</name>
</gene>
<organism evidence="5 6">
    <name type="scientific">Parvibaculum sedimenti</name>
    <dbReference type="NCBI Taxonomy" id="2608632"/>
    <lineage>
        <taxon>Bacteria</taxon>
        <taxon>Pseudomonadati</taxon>
        <taxon>Pseudomonadota</taxon>
        <taxon>Alphaproteobacteria</taxon>
        <taxon>Hyphomicrobiales</taxon>
        <taxon>Parvibaculaceae</taxon>
        <taxon>Parvibaculum</taxon>
    </lineage>
</organism>
<dbReference type="InterPro" id="IPR025110">
    <property type="entry name" value="AMP-bd_C"/>
</dbReference>
<comment type="caution">
    <text evidence="5">The sequence shown here is derived from an EMBL/GenBank/DDBJ whole genome shotgun (WGS) entry which is preliminary data.</text>
</comment>
<dbReference type="Gene3D" id="3.30.300.30">
    <property type="match status" value="1"/>
</dbReference>
<dbReference type="RefSeq" id="WP_152217288.1">
    <property type="nucleotide sequence ID" value="NZ_JBAQYD010000305.1"/>
</dbReference>
<dbReference type="AlphaFoldDB" id="A0A6N6VHP5"/>
<keyword evidence="6" id="KW-1185">Reference proteome</keyword>
<dbReference type="GO" id="GO:0006631">
    <property type="term" value="P:fatty acid metabolic process"/>
    <property type="evidence" value="ECO:0007669"/>
    <property type="project" value="TreeGrafter"/>
</dbReference>
<evidence type="ECO:0000259" key="3">
    <source>
        <dbReference type="Pfam" id="PF00501"/>
    </source>
</evidence>
<evidence type="ECO:0000313" key="5">
    <source>
        <dbReference type="EMBL" id="KAB7738837.1"/>
    </source>
</evidence>
<dbReference type="PANTHER" id="PTHR43201">
    <property type="entry name" value="ACYL-COA SYNTHETASE"/>
    <property type="match status" value="1"/>
</dbReference>
<dbReference type="SUPFAM" id="SSF56801">
    <property type="entry name" value="Acetyl-CoA synthetase-like"/>
    <property type="match status" value="1"/>
</dbReference>
<comment type="similarity">
    <text evidence="1">Belongs to the ATP-dependent AMP-binding enzyme family.</text>
</comment>
<keyword evidence="2" id="KW-0436">Ligase</keyword>
<accession>A0A6N6VHP5</accession>
<evidence type="ECO:0000259" key="4">
    <source>
        <dbReference type="Pfam" id="PF13193"/>
    </source>
</evidence>
<name>A0A6N6VHP5_9HYPH</name>
<dbReference type="EMBL" id="WESC01000016">
    <property type="protein sequence ID" value="KAB7738837.1"/>
    <property type="molecule type" value="Genomic_DNA"/>
</dbReference>
<dbReference type="InterPro" id="IPR000873">
    <property type="entry name" value="AMP-dep_synth/lig_dom"/>
</dbReference>
<dbReference type="InterPro" id="IPR045851">
    <property type="entry name" value="AMP-bd_C_sf"/>
</dbReference>
<proteinExistence type="inferred from homology"/>
<dbReference type="Pfam" id="PF13193">
    <property type="entry name" value="AMP-binding_C"/>
    <property type="match status" value="1"/>
</dbReference>
<dbReference type="Proteomes" id="UP000468901">
    <property type="component" value="Unassembled WGS sequence"/>
</dbReference>
<evidence type="ECO:0000256" key="1">
    <source>
        <dbReference type="ARBA" id="ARBA00006432"/>
    </source>
</evidence>
<dbReference type="Pfam" id="PF00501">
    <property type="entry name" value="AMP-binding"/>
    <property type="match status" value="1"/>
</dbReference>